<evidence type="ECO:0000259" key="2">
    <source>
        <dbReference type="Pfam" id="PF02463"/>
    </source>
</evidence>
<dbReference type="EMBL" id="JTJZ01000012">
    <property type="protein sequence ID" value="KHS54039.1"/>
    <property type="molecule type" value="Genomic_DNA"/>
</dbReference>
<dbReference type="Gene3D" id="3.40.50.300">
    <property type="entry name" value="P-loop containing nucleotide triphosphate hydrolases"/>
    <property type="match status" value="2"/>
</dbReference>
<dbReference type="GO" id="GO:0009432">
    <property type="term" value="P:SOS response"/>
    <property type="evidence" value="ECO:0007669"/>
    <property type="project" value="UniProtKB-KW"/>
</dbReference>
<dbReference type="InterPro" id="IPR003395">
    <property type="entry name" value="RecF/RecN/SMC_N"/>
</dbReference>
<feature type="domain" description="RecF/RecN/SMC N-terminal" evidence="2">
    <location>
        <begin position="73"/>
        <end position="669"/>
    </location>
</feature>
<protein>
    <submittedName>
        <fullName evidence="3">SMC domain protein</fullName>
    </submittedName>
</protein>
<dbReference type="AlphaFoldDB" id="A0A0B9AT41"/>
<dbReference type="Pfam" id="PF02463">
    <property type="entry name" value="SMC_N"/>
    <property type="match status" value="1"/>
</dbReference>
<reference evidence="3 4" key="1">
    <citation type="submission" date="2014-11" db="EMBL/GenBank/DDBJ databases">
        <title>Draft Genome Sequence of Brevibacterium linens AE038-8.</title>
        <authorList>
            <person name="Maizel D."/>
            <person name="Utturkar S.M."/>
            <person name="Brown S.D."/>
            <person name="Ferrero M."/>
            <person name="Rosen B.P."/>
        </authorList>
    </citation>
    <scope>NUCLEOTIDE SEQUENCE [LARGE SCALE GENOMIC DNA]</scope>
    <source>
        <strain evidence="3 4">AE038-8</strain>
    </source>
</reference>
<keyword evidence="1" id="KW-0742">SOS response</keyword>
<dbReference type="InterPro" id="IPR027417">
    <property type="entry name" value="P-loop_NTPase"/>
</dbReference>
<proteinExistence type="predicted"/>
<comment type="caution">
    <text evidence="3">The sequence shown here is derived from an EMBL/GenBank/DDBJ whole genome shotgun (WGS) entry which is preliminary data.</text>
</comment>
<dbReference type="PANTHER" id="PTHR32182:SF22">
    <property type="entry name" value="ATP-DEPENDENT ENDONUCLEASE, OLD FAMILY-RELATED"/>
    <property type="match status" value="1"/>
</dbReference>
<dbReference type="PANTHER" id="PTHR32182">
    <property type="entry name" value="DNA REPLICATION AND REPAIR PROTEIN RECF"/>
    <property type="match status" value="1"/>
</dbReference>
<dbReference type="SUPFAM" id="SSF52540">
    <property type="entry name" value="P-loop containing nucleoside triphosphate hydrolases"/>
    <property type="match status" value="1"/>
</dbReference>
<gene>
    <name evidence="3" type="ORF">AE0388_0500</name>
</gene>
<evidence type="ECO:0000313" key="4">
    <source>
        <dbReference type="Proteomes" id="UP000031488"/>
    </source>
</evidence>
<sequence length="831" mass="92865">MGVVNQTMFARREEKLSDLVELTFEELGRSLRAAAEVDTKSSAEEWRTLIQVADELTTNKRADLLTKNRKWCLREVSVKGFRGARGEVSLRVDNDQGITALFGQNGSGKSSLAEAVRVALEGRTGGTHLGATGTIHELWSSEDQRSQGVEEATVSVVLWDRPTADRLTINANITESGVLRSGTLHRNNTSIELGTDSPEWQLWTDAVRASPPVLAYAELTDELQRKKDLQIWLTSCLAMDNASRIFDSRVQDLVRESSDAKAQIVSARDESIRKVSEADALAAQQGVEAICPVDWVDIESRDHLNQWLNDNGFVAIDRNNVQLDADIVKRLPVFAKEFIETNAGWTKMAKSALLTPPVAKSIVEMSYRVTNSSQGDNNGVCPTCGTPHTDWRNHLLQEAAKLKAVDEYGVELRKLVQRSADELIVPLQTCLSVLPADFDGAEKMKLHDLVQAAFVARQSVDDFDADLLNAIYNLSRWSQRSESGFLMTVAMEASGQERQWRCDRWDALARYLSVIEENIDLAVKHDALKRARAKWNSHLARIRQERSSDLHALMGPAVALLLEDAGIYVEAVNITKSHSRLELKNMKGESVELAHLSAGQRNALILGPVIATADSGIFAFSILDDPVHAFDDFRVDKLSATLADLSKRQSLIVATHDARFIEYLRVHAGKSFQVNEANRDDDGQISLIATSDPPTELIKFGRELTKDLKKRNAPEGREQVTSLLRMALDEAFESVALRHFARCAASKAENDRRIFEDAYFTQERKKKLSKFLEDSPDQHRLLSDAWQKVSTASKRWSSAVHDPSQVPDFEQLEGDIEIAESAIELLRRIYW</sequence>
<dbReference type="PATRIC" id="fig|1703.6.peg.384"/>
<keyword evidence="4" id="KW-1185">Reference proteome</keyword>
<accession>A0A0B9AT41</accession>
<evidence type="ECO:0000256" key="1">
    <source>
        <dbReference type="ARBA" id="ARBA00023236"/>
    </source>
</evidence>
<dbReference type="RefSeq" id="WP_152609569.1">
    <property type="nucleotide sequence ID" value="NZ_JTJZ01000012.1"/>
</dbReference>
<evidence type="ECO:0000313" key="3">
    <source>
        <dbReference type="EMBL" id="KHS54039.1"/>
    </source>
</evidence>
<dbReference type="Proteomes" id="UP000031488">
    <property type="component" value="Unassembled WGS sequence"/>
</dbReference>
<dbReference type="GO" id="GO:0000731">
    <property type="term" value="P:DNA synthesis involved in DNA repair"/>
    <property type="evidence" value="ECO:0007669"/>
    <property type="project" value="TreeGrafter"/>
</dbReference>
<keyword evidence="1" id="KW-0227">DNA damage</keyword>
<dbReference type="OrthoDB" id="9795626at2"/>
<name>A0A0B9AT41_BRELN</name>
<dbReference type="GO" id="GO:0006302">
    <property type="term" value="P:double-strand break repair"/>
    <property type="evidence" value="ECO:0007669"/>
    <property type="project" value="TreeGrafter"/>
</dbReference>
<organism evidence="3 4">
    <name type="scientific">Brevibacterium linens</name>
    <dbReference type="NCBI Taxonomy" id="1703"/>
    <lineage>
        <taxon>Bacteria</taxon>
        <taxon>Bacillati</taxon>
        <taxon>Actinomycetota</taxon>
        <taxon>Actinomycetes</taxon>
        <taxon>Micrococcales</taxon>
        <taxon>Brevibacteriaceae</taxon>
        <taxon>Brevibacterium</taxon>
    </lineage>
</organism>